<accession>T1A8M7</accession>
<feature type="domain" description="Amidohydrolase-related" evidence="1">
    <location>
        <begin position="50"/>
        <end position="298"/>
    </location>
</feature>
<dbReference type="Gene3D" id="3.20.20.140">
    <property type="entry name" value="Metal-dependent hydrolases"/>
    <property type="match status" value="1"/>
</dbReference>
<reference evidence="2" key="2">
    <citation type="journal article" date="2014" name="ISME J.">
        <title>Microbial stratification in low pH oxic and suboxic macroscopic growths along an acid mine drainage.</title>
        <authorList>
            <person name="Mendez-Garcia C."/>
            <person name="Mesa V."/>
            <person name="Sprenger R.R."/>
            <person name="Richter M."/>
            <person name="Diez M.S."/>
            <person name="Solano J."/>
            <person name="Bargiela R."/>
            <person name="Golyshina O.V."/>
            <person name="Manteca A."/>
            <person name="Ramos J.L."/>
            <person name="Gallego J.R."/>
            <person name="Llorente I."/>
            <person name="Martins Dos Santos V.A."/>
            <person name="Jensen O.N."/>
            <person name="Pelaez A.I."/>
            <person name="Sanchez J."/>
            <person name="Ferrer M."/>
        </authorList>
    </citation>
    <scope>NUCLEOTIDE SEQUENCE</scope>
</reference>
<dbReference type="SUPFAM" id="SSF51556">
    <property type="entry name" value="Metallo-dependent hydrolases"/>
    <property type="match status" value="1"/>
</dbReference>
<evidence type="ECO:0000259" key="1">
    <source>
        <dbReference type="Pfam" id="PF01979"/>
    </source>
</evidence>
<dbReference type="InterPro" id="IPR006680">
    <property type="entry name" value="Amidohydro-rel"/>
</dbReference>
<name>T1A8M7_9ZZZZ</name>
<dbReference type="AlphaFoldDB" id="T1A8M7"/>
<reference evidence="2" key="1">
    <citation type="submission" date="2013-08" db="EMBL/GenBank/DDBJ databases">
        <authorList>
            <person name="Mendez C."/>
            <person name="Richter M."/>
            <person name="Ferrer M."/>
            <person name="Sanchez J."/>
        </authorList>
    </citation>
    <scope>NUCLEOTIDE SEQUENCE</scope>
</reference>
<comment type="caution">
    <text evidence="2">The sequence shown here is derived from an EMBL/GenBank/DDBJ whole genome shotgun (WGS) entry which is preliminary data.</text>
</comment>
<gene>
    <name evidence="2" type="ORF">B1B_10397</name>
</gene>
<dbReference type="InterPro" id="IPR032466">
    <property type="entry name" value="Metal_Hydrolase"/>
</dbReference>
<dbReference type="GO" id="GO:0016787">
    <property type="term" value="F:hydrolase activity"/>
    <property type="evidence" value="ECO:0007669"/>
    <property type="project" value="UniProtKB-KW"/>
</dbReference>
<dbReference type="PANTHER" id="PTHR43794">
    <property type="entry name" value="AMINOHYDROLASE SSNA-RELATED"/>
    <property type="match status" value="1"/>
</dbReference>
<protein>
    <submittedName>
        <fullName evidence="2">Amidohydrolase family protein</fullName>
    </submittedName>
</protein>
<keyword evidence="2" id="KW-0378">Hydrolase</keyword>
<dbReference type="EMBL" id="AUZY01006804">
    <property type="protein sequence ID" value="EQD53173.1"/>
    <property type="molecule type" value="Genomic_DNA"/>
</dbReference>
<dbReference type="InterPro" id="IPR050287">
    <property type="entry name" value="MTA/SAH_deaminase"/>
</dbReference>
<sequence length="362" mass="39564">MSLIVEGSIFDVDGARAAYVRFEGERIAEIGQIGTDSTRGRVRRIRGIVAPPPVNSHTHLGDAVSSREPPAISFREMVGPPNGFKFRLLAAAGPREKREAVRLALGRMVEEGIRAVVDFREEGVAGVRMLRRAAQGLGIRVVALGRPLARPIERAELSELLAIADGVGLASAREEATETRRTVARACRVAKKRYALHASEERRERVDAYLDPRPDLLVHMTYATRGDFETVRDAGTSVAVCPRSNALFGRRPALATMEKLGLSVLLGTDNAMLHAPSIWRELEFAYVSSRLSGERASSGFLARAALVEPWNWLGMPRAARIDLEGAVPPLVLRLPADDPAYQIVTRVTEQVIVRSGRRGRGA</sequence>
<proteinExistence type="predicted"/>
<dbReference type="Pfam" id="PF01979">
    <property type="entry name" value="Amidohydro_1"/>
    <property type="match status" value="1"/>
</dbReference>
<dbReference type="PANTHER" id="PTHR43794:SF5">
    <property type="entry name" value="CHLOROHYDROLASE FAMILY PROTEIN"/>
    <property type="match status" value="1"/>
</dbReference>
<organism evidence="2">
    <name type="scientific">mine drainage metagenome</name>
    <dbReference type="NCBI Taxonomy" id="410659"/>
    <lineage>
        <taxon>unclassified sequences</taxon>
        <taxon>metagenomes</taxon>
        <taxon>ecological metagenomes</taxon>
    </lineage>
</organism>
<evidence type="ECO:0000313" key="2">
    <source>
        <dbReference type="EMBL" id="EQD53173.1"/>
    </source>
</evidence>